<dbReference type="InterPro" id="IPR003583">
    <property type="entry name" value="Hlx-hairpin-Hlx_DNA-bd_motif"/>
</dbReference>
<comment type="caution">
    <text evidence="2">The sequence shown here is derived from an EMBL/GenBank/DDBJ whole genome shotgun (WGS) entry which is preliminary data.</text>
</comment>
<dbReference type="SMART" id="SM00278">
    <property type="entry name" value="HhH1"/>
    <property type="match status" value="2"/>
</dbReference>
<dbReference type="InterPro" id="IPR010994">
    <property type="entry name" value="RuvA_2-like"/>
</dbReference>
<dbReference type="RefSeq" id="WP_204793587.1">
    <property type="nucleotide sequence ID" value="NZ_JACSNQ010000014.1"/>
</dbReference>
<protein>
    <submittedName>
        <fullName evidence="2">Helix-hairpin-helix domain-containing protein</fullName>
    </submittedName>
</protein>
<dbReference type="Pfam" id="PF12836">
    <property type="entry name" value="HHH_3"/>
    <property type="match status" value="1"/>
</dbReference>
<keyword evidence="3" id="KW-1185">Reference proteome</keyword>
<dbReference type="NCBIfam" id="TIGR00426">
    <property type="entry name" value="competence protein ComEA helix-hairpin-helix repeat region"/>
    <property type="match status" value="1"/>
</dbReference>
<reference evidence="2 3" key="1">
    <citation type="journal article" date="2021" name="Sci. Rep.">
        <title>The distribution of antibiotic resistance genes in chicken gut microbiota commensals.</title>
        <authorList>
            <person name="Juricova H."/>
            <person name="Matiasovicova J."/>
            <person name="Kubasova T."/>
            <person name="Cejkova D."/>
            <person name="Rychlik I."/>
        </authorList>
    </citation>
    <scope>NUCLEOTIDE SEQUENCE [LARGE SCALE GENOMIC DNA]</scope>
    <source>
        <strain evidence="2 3">An794</strain>
    </source>
</reference>
<evidence type="ECO:0000259" key="1">
    <source>
        <dbReference type="SMART" id="SM00278"/>
    </source>
</evidence>
<dbReference type="SUPFAM" id="SSF47781">
    <property type="entry name" value="RuvA domain 2-like"/>
    <property type="match status" value="1"/>
</dbReference>
<dbReference type="InterPro" id="IPR004509">
    <property type="entry name" value="Competence_ComEA_HhH"/>
</dbReference>
<evidence type="ECO:0000313" key="2">
    <source>
        <dbReference type="EMBL" id="MBM6775245.1"/>
    </source>
</evidence>
<dbReference type="Proteomes" id="UP000712527">
    <property type="component" value="Unassembled WGS sequence"/>
</dbReference>
<name>A0ABS2F2Y1_9ACTN</name>
<sequence>GGDAAAGDAGDEAPVNINTADVAELDELPGVGEATAAAIVEDRERNGPFAAPEDLMRVSGIGEKKFEKLEGLICV</sequence>
<gene>
    <name evidence="2" type="ORF">H9X80_06780</name>
</gene>
<dbReference type="PANTHER" id="PTHR21180">
    <property type="entry name" value="ENDONUCLEASE/EXONUCLEASE/PHOSPHATASE FAMILY DOMAIN-CONTAINING PROTEIN 1"/>
    <property type="match status" value="1"/>
</dbReference>
<feature type="non-terminal residue" evidence="2">
    <location>
        <position position="1"/>
    </location>
</feature>
<feature type="domain" description="Helix-hairpin-helix DNA-binding motif class 1" evidence="1">
    <location>
        <begin position="23"/>
        <end position="42"/>
    </location>
</feature>
<feature type="domain" description="Helix-hairpin-helix DNA-binding motif class 1" evidence="1">
    <location>
        <begin position="53"/>
        <end position="72"/>
    </location>
</feature>
<evidence type="ECO:0000313" key="3">
    <source>
        <dbReference type="Proteomes" id="UP000712527"/>
    </source>
</evidence>
<organism evidence="2 3">
    <name type="scientific">Olsenella profusa</name>
    <dbReference type="NCBI Taxonomy" id="138595"/>
    <lineage>
        <taxon>Bacteria</taxon>
        <taxon>Bacillati</taxon>
        <taxon>Actinomycetota</taxon>
        <taxon>Coriobacteriia</taxon>
        <taxon>Coriobacteriales</taxon>
        <taxon>Atopobiaceae</taxon>
        <taxon>Olsenella</taxon>
    </lineage>
</organism>
<accession>A0ABS2F2Y1</accession>
<dbReference type="Gene3D" id="1.10.150.320">
    <property type="entry name" value="Photosystem II 12 kDa extrinsic protein"/>
    <property type="match status" value="1"/>
</dbReference>
<dbReference type="EMBL" id="JACSNQ010000014">
    <property type="protein sequence ID" value="MBM6775245.1"/>
    <property type="molecule type" value="Genomic_DNA"/>
</dbReference>
<dbReference type="InterPro" id="IPR051675">
    <property type="entry name" value="Endo/Exo/Phosphatase_dom_1"/>
</dbReference>
<proteinExistence type="predicted"/>
<dbReference type="PANTHER" id="PTHR21180:SF32">
    <property type="entry name" value="ENDONUCLEASE_EXONUCLEASE_PHOSPHATASE FAMILY DOMAIN-CONTAINING PROTEIN 1"/>
    <property type="match status" value="1"/>
</dbReference>